<dbReference type="RefSeq" id="WP_058613464.1">
    <property type="nucleotide sequence ID" value="NZ_LDRV01000025.1"/>
</dbReference>
<gene>
    <name evidence="4" type="ORF">RSA3_04510</name>
</gene>
<keyword evidence="2" id="KW-0326">Glycosidase</keyword>
<evidence type="ECO:0000313" key="5">
    <source>
        <dbReference type="Proteomes" id="UP000072189"/>
    </source>
</evidence>
<dbReference type="AlphaFoldDB" id="A0A147FA75"/>
<evidence type="ECO:0000256" key="1">
    <source>
        <dbReference type="ARBA" id="ARBA00022801"/>
    </source>
</evidence>
<accession>A0A147FA75</accession>
<dbReference type="InterPro" id="IPR036452">
    <property type="entry name" value="Ribo_hydro-like"/>
</dbReference>
<dbReference type="PANTHER" id="PTHR12304">
    <property type="entry name" value="INOSINE-URIDINE PREFERRING NUCLEOSIDE HYDROLASE"/>
    <property type="match status" value="1"/>
</dbReference>
<dbReference type="EMBL" id="LDRV01000025">
    <property type="protein sequence ID" value="KTS13485.1"/>
    <property type="molecule type" value="Genomic_DNA"/>
</dbReference>
<reference evidence="4 5" key="1">
    <citation type="journal article" date="2016" name="Front. Microbiol.">
        <title>Genomic Resource of Rice Seed Associated Bacteria.</title>
        <authorList>
            <person name="Midha S."/>
            <person name="Bansal K."/>
            <person name="Sharma S."/>
            <person name="Kumar N."/>
            <person name="Patil P.P."/>
            <person name="Chaudhry V."/>
            <person name="Patil P.B."/>
        </authorList>
    </citation>
    <scope>NUCLEOTIDE SEQUENCE [LARGE SCALE GENOMIC DNA]</scope>
    <source>
        <strain evidence="4 5">RSA3</strain>
    </source>
</reference>
<proteinExistence type="predicted"/>
<evidence type="ECO:0000256" key="2">
    <source>
        <dbReference type="ARBA" id="ARBA00023295"/>
    </source>
</evidence>
<keyword evidence="1" id="KW-0378">Hydrolase</keyword>
<organism evidence="4 5">
    <name type="scientific">Microbacterium testaceum</name>
    <name type="common">Aureobacterium testaceum</name>
    <name type="synonym">Brevibacterium testaceum</name>
    <dbReference type="NCBI Taxonomy" id="2033"/>
    <lineage>
        <taxon>Bacteria</taxon>
        <taxon>Bacillati</taxon>
        <taxon>Actinomycetota</taxon>
        <taxon>Actinomycetes</taxon>
        <taxon>Micrococcales</taxon>
        <taxon>Microbacteriaceae</taxon>
        <taxon>Microbacterium</taxon>
    </lineage>
</organism>
<dbReference type="GO" id="GO:0006152">
    <property type="term" value="P:purine nucleoside catabolic process"/>
    <property type="evidence" value="ECO:0007669"/>
    <property type="project" value="TreeGrafter"/>
</dbReference>
<evidence type="ECO:0000259" key="3">
    <source>
        <dbReference type="Pfam" id="PF01156"/>
    </source>
</evidence>
<dbReference type="PANTHER" id="PTHR12304:SF4">
    <property type="entry name" value="URIDINE NUCLEOSIDASE"/>
    <property type="match status" value="1"/>
</dbReference>
<dbReference type="Gene3D" id="3.90.245.10">
    <property type="entry name" value="Ribonucleoside hydrolase-like"/>
    <property type="match status" value="1"/>
</dbReference>
<feature type="domain" description="Inosine/uridine-preferring nucleoside hydrolase" evidence="3">
    <location>
        <begin position="7"/>
        <end position="252"/>
    </location>
</feature>
<dbReference type="GO" id="GO:0008477">
    <property type="term" value="F:purine nucleosidase activity"/>
    <property type="evidence" value="ECO:0007669"/>
    <property type="project" value="TreeGrafter"/>
</dbReference>
<dbReference type="Proteomes" id="UP000072189">
    <property type="component" value="Unassembled WGS sequence"/>
</dbReference>
<dbReference type="GO" id="GO:0005829">
    <property type="term" value="C:cytosol"/>
    <property type="evidence" value="ECO:0007669"/>
    <property type="project" value="TreeGrafter"/>
</dbReference>
<name>A0A147FA75_MICTE</name>
<protein>
    <recommendedName>
        <fullName evidence="3">Inosine/uridine-preferring nucleoside hydrolase domain-containing protein</fullName>
    </recommendedName>
</protein>
<comment type="caution">
    <text evidence="4">The sequence shown here is derived from an EMBL/GenBank/DDBJ whole genome shotgun (WGS) entry which is preliminary data.</text>
</comment>
<dbReference type="SUPFAM" id="SSF53590">
    <property type="entry name" value="Nucleoside hydrolase"/>
    <property type="match status" value="1"/>
</dbReference>
<evidence type="ECO:0000313" key="4">
    <source>
        <dbReference type="EMBL" id="KTS13485.1"/>
    </source>
</evidence>
<dbReference type="InterPro" id="IPR001910">
    <property type="entry name" value="Inosine/uridine_hydrolase_dom"/>
</dbReference>
<sequence length="297" mass="31967">MPATHHVILDTDIGSDVDDLMALALILGTPALDLVGVTTVYGDTALRARIVSRVAALSGKSFPIHAGLGTPLSGREVWWAGHEGALYDGLDAETVDGDDAVGFLVDRVLTSPGEIDVIAIGPLTNIAAAIRRDERFATAVRHLWVMGGTFTDDEREHNFRSDAVAARIVFDADIPTTVTGLDVTRLIDVRAEQVDRVRDSGPLGALIDAEIRQWWAFWDTQWNVPHDPVTVLTLVSPELFDFSPDGRISIDENPADPGLARHTVGGGRTRVTRRLDADSVSSRIVEGIVATAPVGEQ</sequence>
<dbReference type="Pfam" id="PF01156">
    <property type="entry name" value="IU_nuc_hydro"/>
    <property type="match status" value="1"/>
</dbReference>
<dbReference type="InterPro" id="IPR023186">
    <property type="entry name" value="IUNH"/>
</dbReference>
<dbReference type="PATRIC" id="fig|2033.7.peg.1480"/>